<protein>
    <recommendedName>
        <fullName evidence="3">GpW protein</fullName>
    </recommendedName>
</protein>
<dbReference type="AlphaFoldDB" id="A0A327YT08"/>
<proteinExistence type="predicted"/>
<gene>
    <name evidence="1" type="ORF">ATI53_1001207</name>
</gene>
<evidence type="ECO:0000313" key="2">
    <source>
        <dbReference type="Proteomes" id="UP000249165"/>
    </source>
</evidence>
<evidence type="ECO:0000313" key="1">
    <source>
        <dbReference type="EMBL" id="RAK24100.1"/>
    </source>
</evidence>
<dbReference type="NCBIfam" id="NF047331">
    <property type="entry name" value="phage_HTJ"/>
    <property type="match status" value="1"/>
</dbReference>
<organism evidence="1 2">
    <name type="scientific">Salipiger aestuarii</name>
    <dbReference type="NCBI Taxonomy" id="568098"/>
    <lineage>
        <taxon>Bacteria</taxon>
        <taxon>Pseudomonadati</taxon>
        <taxon>Pseudomonadota</taxon>
        <taxon>Alphaproteobacteria</taxon>
        <taxon>Rhodobacterales</taxon>
        <taxon>Roseobacteraceae</taxon>
        <taxon>Salipiger</taxon>
    </lineage>
</organism>
<keyword evidence="2" id="KW-1185">Reference proteome</keyword>
<name>A0A327YT08_9RHOB</name>
<dbReference type="Proteomes" id="UP000249165">
    <property type="component" value="Unassembled WGS sequence"/>
</dbReference>
<dbReference type="EMBL" id="QLMG01000001">
    <property type="protein sequence ID" value="RAK24100.1"/>
    <property type="molecule type" value="Genomic_DNA"/>
</dbReference>
<reference evidence="1 2" key="1">
    <citation type="submission" date="2018-06" db="EMBL/GenBank/DDBJ databases">
        <title>Genomic Encyclopedia of Archaeal and Bacterial Type Strains, Phase II (KMG-II): from individual species to whole genera.</title>
        <authorList>
            <person name="Goeker M."/>
        </authorList>
    </citation>
    <scope>NUCLEOTIDE SEQUENCE [LARGE SCALE GENOMIC DNA]</scope>
    <source>
        <strain evidence="1 2">DSM 22011</strain>
    </source>
</reference>
<dbReference type="RefSeq" id="WP_111549512.1">
    <property type="nucleotide sequence ID" value="NZ_LIQE01000057.1"/>
</dbReference>
<evidence type="ECO:0008006" key="3">
    <source>
        <dbReference type="Google" id="ProtNLM"/>
    </source>
</evidence>
<comment type="caution">
    <text evidence="1">The sequence shown here is derived from an EMBL/GenBank/DDBJ whole genome shotgun (WGS) entry which is preliminary data.</text>
</comment>
<accession>A0A327YT08</accession>
<dbReference type="OrthoDB" id="7581025at2"/>
<sequence>MAVNYDSAIEALETAMASGTLEVEYDGKRVKYRSQTELLSALSYFRSQKRAQAGVPAVGVSIGAVYRS</sequence>